<dbReference type="AlphaFoldDB" id="A0A1B4VD99"/>
<evidence type="ECO:0000313" key="2">
    <source>
        <dbReference type="EMBL" id="BAU47567.1"/>
    </source>
</evidence>
<evidence type="ECO:0000313" key="3">
    <source>
        <dbReference type="Proteomes" id="UP000218899"/>
    </source>
</evidence>
<name>A0A1B4VD99_9GAMM</name>
<dbReference type="Proteomes" id="UP000218899">
    <property type="component" value="Chromosome"/>
</dbReference>
<accession>A0A1B4VD99</accession>
<organism evidence="2 3">
    <name type="scientific">Sulfurifustis variabilis</name>
    <dbReference type="NCBI Taxonomy" id="1675686"/>
    <lineage>
        <taxon>Bacteria</taxon>
        <taxon>Pseudomonadati</taxon>
        <taxon>Pseudomonadota</taxon>
        <taxon>Gammaproteobacteria</taxon>
        <taxon>Acidiferrobacterales</taxon>
        <taxon>Acidiferrobacteraceae</taxon>
        <taxon>Sulfurifustis</taxon>
    </lineage>
</organism>
<gene>
    <name evidence="2" type="ORF">SVA_0988</name>
</gene>
<feature type="transmembrane region" description="Helical" evidence="1">
    <location>
        <begin position="21"/>
        <end position="43"/>
    </location>
</feature>
<sequence>MEAGSETRASGSGGPSFLQDSLVGTVSSLIVWAAYFVAAYVFLSISCASGLNRVRVLGVDAVQLVLVLMTVVALALIAWIAVASVRAGRRTRPRVSAEPWVAERRRFMSRTAVLLAGLAFVATCWMGVSILALAPCV</sequence>
<dbReference type="EMBL" id="AP014936">
    <property type="protein sequence ID" value="BAU47567.1"/>
    <property type="molecule type" value="Genomic_DNA"/>
</dbReference>
<proteinExistence type="predicted"/>
<reference evidence="2 3" key="1">
    <citation type="submission" date="2015-08" db="EMBL/GenBank/DDBJ databases">
        <title>Complete genome sequence of Sulfurifustis variabilis.</title>
        <authorList>
            <person name="Miura A."/>
            <person name="Kojima H."/>
            <person name="Fukui M."/>
        </authorList>
    </citation>
    <scope>NUCLEOTIDE SEQUENCE [LARGE SCALE GENOMIC DNA]</scope>
    <source>
        <strain evidence="3">skN76</strain>
    </source>
</reference>
<keyword evidence="1" id="KW-1133">Transmembrane helix</keyword>
<protein>
    <submittedName>
        <fullName evidence="2">Uncharacterized protein</fullName>
    </submittedName>
</protein>
<keyword evidence="1" id="KW-0472">Membrane</keyword>
<keyword evidence="3" id="KW-1185">Reference proteome</keyword>
<dbReference type="KEGG" id="sva:SVA_0988"/>
<feature type="transmembrane region" description="Helical" evidence="1">
    <location>
        <begin position="112"/>
        <end position="134"/>
    </location>
</feature>
<feature type="transmembrane region" description="Helical" evidence="1">
    <location>
        <begin position="63"/>
        <end position="85"/>
    </location>
</feature>
<evidence type="ECO:0000256" key="1">
    <source>
        <dbReference type="SAM" id="Phobius"/>
    </source>
</evidence>
<keyword evidence="1" id="KW-0812">Transmembrane</keyword>